<dbReference type="Proteomes" id="UP000826651">
    <property type="component" value="Unassembled WGS sequence"/>
</dbReference>
<feature type="transmembrane region" description="Helical" evidence="9">
    <location>
        <begin position="194"/>
        <end position="214"/>
    </location>
</feature>
<dbReference type="InterPro" id="IPR036259">
    <property type="entry name" value="MFS_trans_sf"/>
</dbReference>
<dbReference type="InterPro" id="IPR011701">
    <property type="entry name" value="MFS"/>
</dbReference>
<comment type="subcellular location">
    <subcellularLocation>
        <location evidence="1">Cell membrane</location>
        <topology evidence="1">Multi-pass membrane protein</topology>
    </subcellularLocation>
</comment>
<organism evidence="11 12">
    <name type="scientific">Occultella gossypii</name>
    <dbReference type="NCBI Taxonomy" id="2800820"/>
    <lineage>
        <taxon>Bacteria</taxon>
        <taxon>Bacillati</taxon>
        <taxon>Actinomycetota</taxon>
        <taxon>Actinomycetes</taxon>
        <taxon>Micrococcales</taxon>
        <taxon>Ruaniaceae</taxon>
        <taxon>Occultella</taxon>
    </lineage>
</organism>
<comment type="caution">
    <text evidence="11">The sequence shown here is derived from an EMBL/GenBank/DDBJ whole genome shotgun (WGS) entry which is preliminary data.</text>
</comment>
<sequence>MPVRGPPVAPVRPGRIPPRNCRQHHRNPCTKRFDFGSRRPDNGWCRGSVPGRPITPLPHGNPRLTADTSPSRVHAPAPRVSSSDDLFDAAATAVQLAPAVATVPPLPPVPADPGTPVAATARRRAPVKLILLLGSMSALGALTTDMYLPSLPEVVTDLAAGTASVQFTITATLIGGALGQLLIGPLSDRYGRRLPVLVGLVVHVVASLLCLLVADVAPLIVLRTIQGMGNAAAGVVAVAVIRDRLSGAEASAVLSRLMLVIGVAPLLAPTIGGIIASIWDWKMVFAALALYGVILFFIVARFLPESLPKEKRSTSTRAVMGSYGVLLRDRQFVALALLPGLGMAALFAYVSGSPFVIREGYGLSEHQFSLLFAINGIGLVLGAQVNAALVRRFAPIRIMRLALPVATFFAVVLLVVGVTGIGGLVGLLIPLWLMLAVNSLIPPNASALALTRHGERAGAAAAMIGCAQSGVAGLVAPLVGMLGGTAAAMSIVIVAAMLASLAVLAFGTPAYRRGGWTA</sequence>
<evidence type="ECO:0000256" key="1">
    <source>
        <dbReference type="ARBA" id="ARBA00004651"/>
    </source>
</evidence>
<feature type="transmembrane region" description="Helical" evidence="9">
    <location>
        <begin position="284"/>
        <end position="303"/>
    </location>
</feature>
<protein>
    <submittedName>
        <fullName evidence="11">Multidrug effflux MFS transporter</fullName>
    </submittedName>
</protein>
<evidence type="ECO:0000313" key="11">
    <source>
        <dbReference type="EMBL" id="MBZ2197525.1"/>
    </source>
</evidence>
<feature type="transmembrane region" description="Helical" evidence="9">
    <location>
        <begin position="332"/>
        <end position="350"/>
    </location>
</feature>
<proteinExistence type="inferred from homology"/>
<dbReference type="CDD" id="cd17320">
    <property type="entry name" value="MFS_MdfA_MDR_like"/>
    <property type="match status" value="1"/>
</dbReference>
<keyword evidence="7 9" id="KW-0472">Membrane</keyword>
<feature type="compositionally biased region" description="Basic and acidic residues" evidence="8">
    <location>
        <begin position="31"/>
        <end position="41"/>
    </location>
</feature>
<keyword evidence="4" id="KW-1003">Cell membrane</keyword>
<keyword evidence="6 9" id="KW-1133">Transmembrane helix</keyword>
<feature type="transmembrane region" description="Helical" evidence="9">
    <location>
        <begin position="129"/>
        <end position="148"/>
    </location>
</feature>
<dbReference type="Pfam" id="PF07690">
    <property type="entry name" value="MFS_1"/>
    <property type="match status" value="1"/>
</dbReference>
<reference evidence="11 12" key="1">
    <citation type="submission" date="2021-04" db="EMBL/GenBank/DDBJ databases">
        <title>Ruania sp. nov., isolated from sandy soil of mangrove forest.</title>
        <authorList>
            <person name="Ge X."/>
            <person name="Huang R."/>
            <person name="Liu W."/>
        </authorList>
    </citation>
    <scope>NUCLEOTIDE SEQUENCE [LARGE SCALE GENOMIC DNA]</scope>
    <source>
        <strain evidence="11 12">N2-46</strain>
    </source>
</reference>
<dbReference type="SUPFAM" id="SSF103473">
    <property type="entry name" value="MFS general substrate transporter"/>
    <property type="match status" value="1"/>
</dbReference>
<evidence type="ECO:0000256" key="7">
    <source>
        <dbReference type="ARBA" id="ARBA00023136"/>
    </source>
</evidence>
<feature type="transmembrane region" description="Helical" evidence="9">
    <location>
        <begin position="370"/>
        <end position="389"/>
    </location>
</feature>
<dbReference type="EMBL" id="JAGSHT010000014">
    <property type="protein sequence ID" value="MBZ2197525.1"/>
    <property type="molecule type" value="Genomic_DNA"/>
</dbReference>
<dbReference type="InterPro" id="IPR020846">
    <property type="entry name" value="MFS_dom"/>
</dbReference>
<feature type="transmembrane region" description="Helical" evidence="9">
    <location>
        <begin position="220"/>
        <end position="241"/>
    </location>
</feature>
<feature type="transmembrane region" description="Helical" evidence="9">
    <location>
        <begin position="431"/>
        <end position="450"/>
    </location>
</feature>
<dbReference type="Gene3D" id="1.20.1720.10">
    <property type="entry name" value="Multidrug resistance protein D"/>
    <property type="match status" value="1"/>
</dbReference>
<feature type="compositionally biased region" description="Pro residues" evidence="8">
    <location>
        <begin position="1"/>
        <end position="10"/>
    </location>
</feature>
<evidence type="ECO:0000256" key="9">
    <source>
        <dbReference type="SAM" id="Phobius"/>
    </source>
</evidence>
<name>A0ABS7SBG7_9MICO</name>
<dbReference type="PROSITE" id="PS00216">
    <property type="entry name" value="SUGAR_TRANSPORT_1"/>
    <property type="match status" value="1"/>
</dbReference>
<comment type="similarity">
    <text evidence="2">Belongs to the major facilitator superfamily. Bcr/CmlA family.</text>
</comment>
<evidence type="ECO:0000256" key="6">
    <source>
        <dbReference type="ARBA" id="ARBA00022989"/>
    </source>
</evidence>
<evidence type="ECO:0000313" key="12">
    <source>
        <dbReference type="Proteomes" id="UP000826651"/>
    </source>
</evidence>
<dbReference type="InterPro" id="IPR004812">
    <property type="entry name" value="Efflux_drug-R_Bcr/CmlA"/>
</dbReference>
<evidence type="ECO:0000256" key="8">
    <source>
        <dbReference type="SAM" id="MobiDB-lite"/>
    </source>
</evidence>
<dbReference type="InterPro" id="IPR005829">
    <property type="entry name" value="Sugar_transporter_CS"/>
</dbReference>
<dbReference type="NCBIfam" id="TIGR00710">
    <property type="entry name" value="efflux_Bcr_CflA"/>
    <property type="match status" value="1"/>
</dbReference>
<feature type="transmembrane region" description="Helical" evidence="9">
    <location>
        <begin position="457"/>
        <end position="480"/>
    </location>
</feature>
<evidence type="ECO:0000256" key="5">
    <source>
        <dbReference type="ARBA" id="ARBA00022692"/>
    </source>
</evidence>
<dbReference type="PANTHER" id="PTHR23502">
    <property type="entry name" value="MAJOR FACILITATOR SUPERFAMILY"/>
    <property type="match status" value="1"/>
</dbReference>
<evidence type="ECO:0000256" key="2">
    <source>
        <dbReference type="ARBA" id="ARBA00006236"/>
    </source>
</evidence>
<evidence type="ECO:0000259" key="10">
    <source>
        <dbReference type="PROSITE" id="PS50850"/>
    </source>
</evidence>
<gene>
    <name evidence="11" type="ORF">KCQ71_15295</name>
</gene>
<keyword evidence="3" id="KW-0813">Transport</keyword>
<feature type="transmembrane region" description="Helical" evidence="9">
    <location>
        <begin position="401"/>
        <end position="425"/>
    </location>
</feature>
<feature type="transmembrane region" description="Helical" evidence="9">
    <location>
        <begin position="486"/>
        <end position="506"/>
    </location>
</feature>
<dbReference type="PANTHER" id="PTHR23502:SF132">
    <property type="entry name" value="POLYAMINE TRANSPORTER 2-RELATED"/>
    <property type="match status" value="1"/>
</dbReference>
<accession>A0ABS7SBG7</accession>
<feature type="transmembrane region" description="Helical" evidence="9">
    <location>
        <begin position="160"/>
        <end position="182"/>
    </location>
</feature>
<feature type="domain" description="Major facilitator superfamily (MFS) profile" evidence="10">
    <location>
        <begin position="129"/>
        <end position="512"/>
    </location>
</feature>
<feature type="region of interest" description="Disordered" evidence="8">
    <location>
        <begin position="1"/>
        <end position="81"/>
    </location>
</feature>
<dbReference type="PROSITE" id="PS50850">
    <property type="entry name" value="MFS"/>
    <property type="match status" value="1"/>
</dbReference>
<evidence type="ECO:0000256" key="4">
    <source>
        <dbReference type="ARBA" id="ARBA00022475"/>
    </source>
</evidence>
<keyword evidence="12" id="KW-1185">Reference proteome</keyword>
<feature type="transmembrane region" description="Helical" evidence="9">
    <location>
        <begin position="253"/>
        <end position="278"/>
    </location>
</feature>
<evidence type="ECO:0000256" key="3">
    <source>
        <dbReference type="ARBA" id="ARBA00022448"/>
    </source>
</evidence>
<keyword evidence="5 9" id="KW-0812">Transmembrane</keyword>